<protein>
    <submittedName>
        <fullName evidence="1">Uncharacterized protein</fullName>
    </submittedName>
</protein>
<accession>A0AAE1UPU6</accession>
<reference evidence="1" key="1">
    <citation type="submission" date="2023-11" db="EMBL/GenBank/DDBJ databases">
        <title>Genome assemblies of two species of porcelain crab, Petrolisthes cinctipes and Petrolisthes manimaculis (Anomura: Porcellanidae).</title>
        <authorList>
            <person name="Angst P."/>
        </authorList>
    </citation>
    <scope>NUCLEOTIDE SEQUENCE</scope>
    <source>
        <strain evidence="1">PB745_02</strain>
        <tissue evidence="1">Gill</tissue>
    </source>
</reference>
<evidence type="ECO:0000313" key="2">
    <source>
        <dbReference type="Proteomes" id="UP001292094"/>
    </source>
</evidence>
<gene>
    <name evidence="1" type="ORF">Pmani_003052</name>
</gene>
<dbReference type="EMBL" id="JAWZYT010000217">
    <property type="protein sequence ID" value="KAK4326450.1"/>
    <property type="molecule type" value="Genomic_DNA"/>
</dbReference>
<dbReference type="AlphaFoldDB" id="A0AAE1UPU6"/>
<organism evidence="1 2">
    <name type="scientific">Petrolisthes manimaculis</name>
    <dbReference type="NCBI Taxonomy" id="1843537"/>
    <lineage>
        <taxon>Eukaryota</taxon>
        <taxon>Metazoa</taxon>
        <taxon>Ecdysozoa</taxon>
        <taxon>Arthropoda</taxon>
        <taxon>Crustacea</taxon>
        <taxon>Multicrustacea</taxon>
        <taxon>Malacostraca</taxon>
        <taxon>Eumalacostraca</taxon>
        <taxon>Eucarida</taxon>
        <taxon>Decapoda</taxon>
        <taxon>Pleocyemata</taxon>
        <taxon>Anomura</taxon>
        <taxon>Galatheoidea</taxon>
        <taxon>Porcellanidae</taxon>
        <taxon>Petrolisthes</taxon>
    </lineage>
</organism>
<dbReference type="Proteomes" id="UP001292094">
    <property type="component" value="Unassembled WGS sequence"/>
</dbReference>
<comment type="caution">
    <text evidence="1">The sequence shown here is derived from an EMBL/GenBank/DDBJ whole genome shotgun (WGS) entry which is preliminary data.</text>
</comment>
<evidence type="ECO:0000313" key="1">
    <source>
        <dbReference type="EMBL" id="KAK4326450.1"/>
    </source>
</evidence>
<keyword evidence="2" id="KW-1185">Reference proteome</keyword>
<proteinExistence type="predicted"/>
<sequence>MLWAKVADEDRLLVWVTKVLVVTRLPLPSLHPLLTTHWTLANMNVMVVNDETDHLPHSPPRCGVFVHLPYTVSGVAETVRVASWTPTQGLNILSTQLTLYPEKGAKLVNYGP</sequence>
<name>A0AAE1UPU6_9EUCA</name>